<feature type="region of interest" description="Disordered" evidence="1">
    <location>
        <begin position="1"/>
        <end position="30"/>
    </location>
</feature>
<accession>A0AAD8RC29</accession>
<dbReference type="EMBL" id="JAUUTY010000006">
    <property type="protein sequence ID" value="KAK1616573.1"/>
    <property type="molecule type" value="Genomic_DNA"/>
</dbReference>
<gene>
    <name evidence="2" type="ORF">QYE76_022090</name>
</gene>
<evidence type="ECO:0000313" key="3">
    <source>
        <dbReference type="Proteomes" id="UP001231189"/>
    </source>
</evidence>
<name>A0AAD8RC29_LOLMU</name>
<reference evidence="2" key="1">
    <citation type="submission" date="2023-07" db="EMBL/GenBank/DDBJ databases">
        <title>A chromosome-level genome assembly of Lolium multiflorum.</title>
        <authorList>
            <person name="Chen Y."/>
            <person name="Copetti D."/>
            <person name="Kolliker R."/>
            <person name="Studer B."/>
        </authorList>
    </citation>
    <scope>NUCLEOTIDE SEQUENCE</scope>
    <source>
        <strain evidence="2">02402/16</strain>
        <tissue evidence="2">Leaf</tissue>
    </source>
</reference>
<organism evidence="2 3">
    <name type="scientific">Lolium multiflorum</name>
    <name type="common">Italian ryegrass</name>
    <name type="synonym">Lolium perenne subsp. multiflorum</name>
    <dbReference type="NCBI Taxonomy" id="4521"/>
    <lineage>
        <taxon>Eukaryota</taxon>
        <taxon>Viridiplantae</taxon>
        <taxon>Streptophyta</taxon>
        <taxon>Embryophyta</taxon>
        <taxon>Tracheophyta</taxon>
        <taxon>Spermatophyta</taxon>
        <taxon>Magnoliopsida</taxon>
        <taxon>Liliopsida</taxon>
        <taxon>Poales</taxon>
        <taxon>Poaceae</taxon>
        <taxon>BOP clade</taxon>
        <taxon>Pooideae</taxon>
        <taxon>Poodae</taxon>
        <taxon>Poeae</taxon>
        <taxon>Poeae Chloroplast Group 2 (Poeae type)</taxon>
        <taxon>Loliodinae</taxon>
        <taxon>Loliinae</taxon>
        <taxon>Lolium</taxon>
    </lineage>
</organism>
<keyword evidence="3" id="KW-1185">Reference proteome</keyword>
<comment type="caution">
    <text evidence="2">The sequence shown here is derived from an EMBL/GenBank/DDBJ whole genome shotgun (WGS) entry which is preliminary data.</text>
</comment>
<sequence length="552" mass="62121">MAEQEKVVNGSLPGEQSSPPSIVDSTPATLDDLKKLESSIVSQMKAMMMELIAPKPTPIIDPKASVDVPPQQVNTLPLVDFVAQSIKPPREGELEDVGTSSKGKDEPPVAGQLGGYHAVPPPSDYTINVPIPMPHILSHGSPPLLESNSFENWQFLMRSHVRSASTELWRIIEEGYSPRDPKNLTRREVVDDQLNATAINMIHMAVTPKDRAHIFSLKTAKEAWNELDKLFLGNESIQNSRFDEVNNMADNFVMIEGESPEEMYRRLIALAVQMQDLGATFVDDHWIKRKFYNALLPYEEVKLTAIRQNASFRAMTSDGVLSEVIALDISKKNVEDLVAHAHNTRKPNLALKMKEHEASGSDEDPIEWGPDDLKANYHEHMALAAKSFWSGNKTRSSSLDAPTTNKIGDIKSRDEELLTQLDAAQDRIEEKGRLEKEAEVEIISLTQAHEEELCMHMSLEASAIILEDSNNSIISQLTKDRDHALGWVDELKMKKRYLEESHEWLLEEVATLTKNFKSLESKFVLLSEMRRHPQEEPHKKKEDEGPNSCCDK</sequence>
<protein>
    <submittedName>
        <fullName evidence="2">Uncharacterized protein</fullName>
    </submittedName>
</protein>
<evidence type="ECO:0000256" key="1">
    <source>
        <dbReference type="SAM" id="MobiDB-lite"/>
    </source>
</evidence>
<dbReference type="Proteomes" id="UP001231189">
    <property type="component" value="Unassembled WGS sequence"/>
</dbReference>
<feature type="region of interest" description="Disordered" evidence="1">
    <location>
        <begin position="529"/>
        <end position="552"/>
    </location>
</feature>
<dbReference type="AlphaFoldDB" id="A0AAD8RC29"/>
<feature type="compositionally biased region" description="Polar residues" evidence="1">
    <location>
        <begin position="14"/>
        <end position="28"/>
    </location>
</feature>
<proteinExistence type="predicted"/>
<evidence type="ECO:0000313" key="2">
    <source>
        <dbReference type="EMBL" id="KAK1616573.1"/>
    </source>
</evidence>